<keyword evidence="2" id="KW-1185">Reference proteome</keyword>
<gene>
    <name evidence="1" type="ORF">TPR58_14355</name>
</gene>
<sequence>MALDLFEQRFTQPDVLAITRLRKELLQTWINREVVKLGEQNPGSGRRRLYSAIDIVKLGLMRRIADLGLDLNIGRDLADEAERELLAERKVPWELHLSIKMQDATHKDIDFKIVASAGHSVLSLKYGAMVGDAREMIVSHFTEPMESVFRRRKRTRTDDRPIDPRRREALAKAGIYAEPALIFPFGEIVNGTLLQIEALHEGHLPTAVEAMLSLETQPPTAGMDDDDG</sequence>
<dbReference type="RefSeq" id="WP_346247375.1">
    <property type="nucleotide sequence ID" value="NZ_JBDIZK010000008.1"/>
</dbReference>
<accession>A0ABV0B9W1</accession>
<dbReference type="EMBL" id="JBDIZK010000008">
    <property type="protein sequence ID" value="MEN3748353.1"/>
    <property type="molecule type" value="Genomic_DNA"/>
</dbReference>
<dbReference type="Proteomes" id="UP001427805">
    <property type="component" value="Unassembled WGS sequence"/>
</dbReference>
<protein>
    <recommendedName>
        <fullName evidence="3">HTH merR-type domain-containing protein</fullName>
    </recommendedName>
</protein>
<organism evidence="1 2">
    <name type="scientific">Sphingomonas rustica</name>
    <dbReference type="NCBI Taxonomy" id="3103142"/>
    <lineage>
        <taxon>Bacteria</taxon>
        <taxon>Pseudomonadati</taxon>
        <taxon>Pseudomonadota</taxon>
        <taxon>Alphaproteobacteria</taxon>
        <taxon>Sphingomonadales</taxon>
        <taxon>Sphingomonadaceae</taxon>
        <taxon>Sphingomonas</taxon>
    </lineage>
</organism>
<evidence type="ECO:0000313" key="2">
    <source>
        <dbReference type="Proteomes" id="UP001427805"/>
    </source>
</evidence>
<evidence type="ECO:0008006" key="3">
    <source>
        <dbReference type="Google" id="ProtNLM"/>
    </source>
</evidence>
<reference evidence="1 2" key="1">
    <citation type="submission" date="2024-05" db="EMBL/GenBank/DDBJ databases">
        <title>Sphingomonas sp. HF-S3 16S ribosomal RNA gene Genome sequencing and assembly.</title>
        <authorList>
            <person name="Lee H."/>
        </authorList>
    </citation>
    <scope>NUCLEOTIDE SEQUENCE [LARGE SCALE GENOMIC DNA]</scope>
    <source>
        <strain evidence="1 2">HF-S3</strain>
    </source>
</reference>
<comment type="caution">
    <text evidence="1">The sequence shown here is derived from an EMBL/GenBank/DDBJ whole genome shotgun (WGS) entry which is preliminary data.</text>
</comment>
<name>A0ABV0B9W1_9SPHN</name>
<proteinExistence type="predicted"/>
<evidence type="ECO:0000313" key="1">
    <source>
        <dbReference type="EMBL" id="MEN3748353.1"/>
    </source>
</evidence>